<accession>A0A6G4WCN7</accession>
<evidence type="ECO:0000256" key="6">
    <source>
        <dbReference type="ARBA" id="ARBA00023136"/>
    </source>
</evidence>
<proteinExistence type="inferred from homology"/>
<comment type="subcellular location">
    <subcellularLocation>
        <location evidence="1">Cell membrane</location>
        <topology evidence="1">Multi-pass membrane protein</topology>
    </subcellularLocation>
</comment>
<name>A0A6G4WCN7_9HYPH</name>
<dbReference type="PANTHER" id="PTHR43141:SF2">
    <property type="entry name" value="BLR3729 PROTEIN"/>
    <property type="match status" value="1"/>
</dbReference>
<feature type="transmembrane region" description="Helical" evidence="7">
    <location>
        <begin position="7"/>
        <end position="27"/>
    </location>
</feature>
<feature type="transmembrane region" description="Helical" evidence="7">
    <location>
        <begin position="66"/>
        <end position="99"/>
    </location>
</feature>
<dbReference type="GO" id="GO:0005886">
    <property type="term" value="C:plasma membrane"/>
    <property type="evidence" value="ECO:0007669"/>
    <property type="project" value="UniProtKB-SubCell"/>
</dbReference>
<dbReference type="GO" id="GO:0016682">
    <property type="term" value="F:oxidoreductase activity, acting on diphenols and related substances as donors, oxygen as acceptor"/>
    <property type="evidence" value="ECO:0007669"/>
    <property type="project" value="TreeGrafter"/>
</dbReference>
<gene>
    <name evidence="8" type="ORF">G6N73_12355</name>
</gene>
<evidence type="ECO:0000256" key="1">
    <source>
        <dbReference type="ARBA" id="ARBA00004651"/>
    </source>
</evidence>
<keyword evidence="4 7" id="KW-0812">Transmembrane</keyword>
<feature type="transmembrane region" description="Helical" evidence="7">
    <location>
        <begin position="299"/>
        <end position="324"/>
    </location>
</feature>
<evidence type="ECO:0000313" key="9">
    <source>
        <dbReference type="Proteomes" id="UP001642900"/>
    </source>
</evidence>
<keyword evidence="6 7" id="KW-0472">Membrane</keyword>
<dbReference type="PANTHER" id="PTHR43141">
    <property type="entry name" value="CYTOCHROME BD2 SUBUNIT II"/>
    <property type="match status" value="1"/>
</dbReference>
<dbReference type="InterPro" id="IPR003317">
    <property type="entry name" value="Cyt-d_oxidase_su2"/>
</dbReference>
<keyword evidence="9" id="KW-1185">Reference proteome</keyword>
<evidence type="ECO:0000256" key="2">
    <source>
        <dbReference type="ARBA" id="ARBA00007543"/>
    </source>
</evidence>
<comment type="similarity">
    <text evidence="2">Belongs to the cytochrome ubiquinol oxidase subunit 2 family.</text>
</comment>
<evidence type="ECO:0000256" key="5">
    <source>
        <dbReference type="ARBA" id="ARBA00022989"/>
    </source>
</evidence>
<feature type="transmembrane region" description="Helical" evidence="7">
    <location>
        <begin position="226"/>
        <end position="245"/>
    </location>
</feature>
<reference evidence="8 9" key="1">
    <citation type="submission" date="2020-02" db="EMBL/GenBank/DDBJ databases">
        <title>Genome sequence of strain CCNWXJ40-4.</title>
        <authorList>
            <person name="Gao J."/>
            <person name="Sun J."/>
        </authorList>
    </citation>
    <scope>NUCLEOTIDE SEQUENCE [LARGE SCALE GENOMIC DNA]</scope>
    <source>
        <strain evidence="8 9">CCNWXJ 40-4</strain>
    </source>
</reference>
<dbReference type="EMBL" id="JAAKZF010000013">
    <property type="protein sequence ID" value="NGO51963.1"/>
    <property type="molecule type" value="Genomic_DNA"/>
</dbReference>
<dbReference type="GO" id="GO:0009055">
    <property type="term" value="F:electron transfer activity"/>
    <property type="evidence" value="ECO:0007669"/>
    <property type="project" value="TreeGrafter"/>
</dbReference>
<dbReference type="GO" id="GO:0070069">
    <property type="term" value="C:cytochrome complex"/>
    <property type="evidence" value="ECO:0007669"/>
    <property type="project" value="TreeGrafter"/>
</dbReference>
<keyword evidence="3" id="KW-1003">Cell membrane</keyword>
<feature type="transmembrane region" description="Helical" evidence="7">
    <location>
        <begin position="120"/>
        <end position="142"/>
    </location>
</feature>
<protein>
    <submittedName>
        <fullName evidence="8">Cytochrome d ubiquinol oxidase subunit II</fullName>
    </submittedName>
</protein>
<keyword evidence="5 7" id="KW-1133">Transmembrane helix</keyword>
<dbReference type="Proteomes" id="UP001642900">
    <property type="component" value="Unassembled WGS sequence"/>
</dbReference>
<dbReference type="Pfam" id="PF02322">
    <property type="entry name" value="Cyt_bd_oxida_II"/>
    <property type="match status" value="1"/>
</dbReference>
<feature type="transmembrane region" description="Helical" evidence="7">
    <location>
        <begin position="187"/>
        <end position="206"/>
    </location>
</feature>
<evidence type="ECO:0000256" key="4">
    <source>
        <dbReference type="ARBA" id="ARBA00022692"/>
    </source>
</evidence>
<dbReference type="GO" id="GO:0019646">
    <property type="term" value="P:aerobic electron transport chain"/>
    <property type="evidence" value="ECO:0007669"/>
    <property type="project" value="TreeGrafter"/>
</dbReference>
<sequence length="334" mass="36577">MTLDWPILLPFIFAGLMGLAILIYVILDGFDLGIGILFAFAGDEEQDTMIAAIGPFWDANETWLVLAVGLLLVAFPLAHGVILTALYLPVFVLLFGLILRGVAFDFRAKVPAHRKQRWNRIFFAGSLIASLAQGYMLGVYVLGLATGLPAMVFGALVALCLAAAYAAMGSAWLIYKTEGELQQKAVLWLRSALVFTALGMAAVSIATPLASPRIFDRWFVLPDMIYLAPLPILSAVLFAWLWWQTFHLPKANDRHSLLPFLTLAAIFALGFTGLAWSFYPFVVPDRLTIWQAASAPESLAIILAGTLFVLPVIIGYSFYAYSVFGGKASDLRYD</sequence>
<evidence type="ECO:0000313" key="8">
    <source>
        <dbReference type="EMBL" id="NGO51963.1"/>
    </source>
</evidence>
<feature type="transmembrane region" description="Helical" evidence="7">
    <location>
        <begin position="148"/>
        <end position="175"/>
    </location>
</feature>
<comment type="caution">
    <text evidence="8">The sequence shown here is derived from an EMBL/GenBank/DDBJ whole genome shotgun (WGS) entry which is preliminary data.</text>
</comment>
<dbReference type="AlphaFoldDB" id="A0A6G4WCN7"/>
<feature type="transmembrane region" description="Helical" evidence="7">
    <location>
        <begin position="257"/>
        <end position="279"/>
    </location>
</feature>
<dbReference type="RefSeq" id="WP_165027924.1">
    <property type="nucleotide sequence ID" value="NZ_JAAKZF010000013.1"/>
</dbReference>
<evidence type="ECO:0000256" key="3">
    <source>
        <dbReference type="ARBA" id="ARBA00022475"/>
    </source>
</evidence>
<organism evidence="8 9">
    <name type="scientific">Allomesorhizobium camelthorni</name>
    <dbReference type="NCBI Taxonomy" id="475069"/>
    <lineage>
        <taxon>Bacteria</taxon>
        <taxon>Pseudomonadati</taxon>
        <taxon>Pseudomonadota</taxon>
        <taxon>Alphaproteobacteria</taxon>
        <taxon>Hyphomicrobiales</taxon>
        <taxon>Phyllobacteriaceae</taxon>
        <taxon>Allomesorhizobium</taxon>
    </lineage>
</organism>
<evidence type="ECO:0000256" key="7">
    <source>
        <dbReference type="SAM" id="Phobius"/>
    </source>
</evidence>